<proteinExistence type="predicted"/>
<dbReference type="PANTHER" id="PTHR13425:SF3">
    <property type="entry name" value="HEADCASE PROTEIN HOMOLOG"/>
    <property type="match status" value="1"/>
</dbReference>
<evidence type="ECO:0000313" key="3">
    <source>
        <dbReference type="Proteomes" id="UP000605970"/>
    </source>
</evidence>
<dbReference type="EMBL" id="JABEBT010000081">
    <property type="protein sequence ID" value="KAF7633267.1"/>
    <property type="molecule type" value="Genomic_DNA"/>
</dbReference>
<name>A0A8S9ZJ15_9BILA</name>
<keyword evidence="3" id="KW-1185">Reference proteome</keyword>
<dbReference type="Pfam" id="PF15353">
    <property type="entry name" value="HECA_N"/>
    <property type="match status" value="2"/>
</dbReference>
<feature type="domain" description="Headcase N-terminal" evidence="1">
    <location>
        <begin position="184"/>
        <end position="278"/>
    </location>
</feature>
<accession>A0A8S9ZJ15</accession>
<dbReference type="OrthoDB" id="10012848at2759"/>
<sequence length="446" mass="51328">MTTKNRRSATKGFEPEEFDENLDCPVPYIACVCRGVQIPRKITDENAGFRMRCTNDRCHLANKLEENLLKILGNEGSARGWTETQLRMNLWEKKGQSLIGRILRCRCGMGVMSVDVDFYKKQMDEERKQKTFVDPKVLQAKKAAKKSKLPAINYNGVRPVPVELLQNDFIPTNEPKLFDENLDCPVPYTTCVCRGIPIPRKITDENAGFRMRCTNDRCHLANKLEENLLKILGNEGSARGWTETQLRMNLWEKKGQSLIGRILRCRCGIGVMSVDVDFYKKQMDEERKQKTFVDPKVLQAKKAAKKSKLPVTKNNVNQNLFDENLDCPVPYIACVCRGVQIPRKITDENAGFRMRCTNDRCHLARSARGWTETQLRMNLWEKKGQSLIGRILRCRCGMGVMSVDVDFYKPRRFYSLFDPDSRGFYLGEQILGNFYLPRLLQPSITI</sequence>
<dbReference type="AlphaFoldDB" id="A0A8S9ZJ15"/>
<organism evidence="2 3">
    <name type="scientific">Meloidogyne graminicola</name>
    <dbReference type="NCBI Taxonomy" id="189291"/>
    <lineage>
        <taxon>Eukaryota</taxon>
        <taxon>Metazoa</taxon>
        <taxon>Ecdysozoa</taxon>
        <taxon>Nematoda</taxon>
        <taxon>Chromadorea</taxon>
        <taxon>Rhabditida</taxon>
        <taxon>Tylenchina</taxon>
        <taxon>Tylenchomorpha</taxon>
        <taxon>Tylenchoidea</taxon>
        <taxon>Meloidogynidae</taxon>
        <taxon>Meloidogyninae</taxon>
        <taxon>Meloidogyne</taxon>
    </lineage>
</organism>
<dbReference type="InterPro" id="IPR026066">
    <property type="entry name" value="Headcase"/>
</dbReference>
<evidence type="ECO:0000259" key="1">
    <source>
        <dbReference type="Pfam" id="PF15353"/>
    </source>
</evidence>
<dbReference type="Proteomes" id="UP000605970">
    <property type="component" value="Unassembled WGS sequence"/>
</dbReference>
<dbReference type="InterPro" id="IPR054537">
    <property type="entry name" value="HECA_N"/>
</dbReference>
<dbReference type="PANTHER" id="PTHR13425">
    <property type="entry name" value="HEADCASE PROTEIN"/>
    <property type="match status" value="1"/>
</dbReference>
<evidence type="ECO:0000313" key="2">
    <source>
        <dbReference type="EMBL" id="KAF7633267.1"/>
    </source>
</evidence>
<comment type="caution">
    <text evidence="2">The sequence shown here is derived from an EMBL/GenBank/DDBJ whole genome shotgun (WGS) entry which is preliminary data.</text>
</comment>
<feature type="domain" description="Headcase N-terminal" evidence="1">
    <location>
        <begin position="24"/>
        <end position="118"/>
    </location>
</feature>
<protein>
    <recommendedName>
        <fullName evidence="1">Headcase N-terminal domain-containing protein</fullName>
    </recommendedName>
</protein>
<reference evidence="2" key="1">
    <citation type="journal article" date="2020" name="Ecol. Evol.">
        <title>Genome structure and content of the rice root-knot nematode (Meloidogyne graminicola).</title>
        <authorList>
            <person name="Phan N.T."/>
            <person name="Danchin E.G.J."/>
            <person name="Klopp C."/>
            <person name="Perfus-Barbeoch L."/>
            <person name="Kozlowski D.K."/>
            <person name="Koutsovoulos G.D."/>
            <person name="Lopez-Roques C."/>
            <person name="Bouchez O."/>
            <person name="Zahm M."/>
            <person name="Besnard G."/>
            <person name="Bellafiore S."/>
        </authorList>
    </citation>
    <scope>NUCLEOTIDE SEQUENCE</scope>
    <source>
        <strain evidence="2">VN-18</strain>
    </source>
</reference>
<gene>
    <name evidence="2" type="ORF">Mgra_00007368</name>
</gene>